<feature type="transmembrane region" description="Helical" evidence="6">
    <location>
        <begin position="204"/>
        <end position="224"/>
    </location>
</feature>
<dbReference type="EMBL" id="CABWIB010000001">
    <property type="protein sequence ID" value="VWL85286.1"/>
    <property type="molecule type" value="Genomic_DNA"/>
</dbReference>
<gene>
    <name evidence="7" type="ORF">OMES3154_00569</name>
</gene>
<dbReference type="Proteomes" id="UP000419017">
    <property type="component" value="Unassembled WGS sequence"/>
</dbReference>
<evidence type="ECO:0000256" key="3">
    <source>
        <dbReference type="ARBA" id="ARBA00022692"/>
    </source>
</evidence>
<proteinExistence type="inferred from homology"/>
<evidence type="ECO:0000256" key="4">
    <source>
        <dbReference type="ARBA" id="ARBA00022989"/>
    </source>
</evidence>
<feature type="transmembrane region" description="Helical" evidence="6">
    <location>
        <begin position="24"/>
        <end position="42"/>
    </location>
</feature>
<evidence type="ECO:0000256" key="2">
    <source>
        <dbReference type="ARBA" id="ARBA00010350"/>
    </source>
</evidence>
<organism evidence="7 8">
    <name type="scientific">Oceanivirga miroungae</name>
    <dbReference type="NCBI Taxonomy" id="1130046"/>
    <lineage>
        <taxon>Bacteria</taxon>
        <taxon>Fusobacteriati</taxon>
        <taxon>Fusobacteriota</taxon>
        <taxon>Fusobacteriia</taxon>
        <taxon>Fusobacteriales</taxon>
        <taxon>Leptotrichiaceae</taxon>
        <taxon>Oceanivirga</taxon>
    </lineage>
</organism>
<dbReference type="Pfam" id="PF01027">
    <property type="entry name" value="Bax1-I"/>
    <property type="match status" value="1"/>
</dbReference>
<dbReference type="PANTHER" id="PTHR23291">
    <property type="entry name" value="BAX INHIBITOR-RELATED"/>
    <property type="match status" value="1"/>
</dbReference>
<protein>
    <submittedName>
        <fullName evidence="7">Inner membrane protein YbhL</fullName>
    </submittedName>
</protein>
<keyword evidence="3 6" id="KW-0812">Transmembrane</keyword>
<dbReference type="CDD" id="cd10432">
    <property type="entry name" value="BI-1-like_bacterial"/>
    <property type="match status" value="1"/>
</dbReference>
<keyword evidence="5 6" id="KW-0472">Membrane</keyword>
<dbReference type="RefSeq" id="WP_156683294.1">
    <property type="nucleotide sequence ID" value="NZ_CABWIB010000001.1"/>
</dbReference>
<feature type="transmembrane region" description="Helical" evidence="6">
    <location>
        <begin position="81"/>
        <end position="103"/>
    </location>
</feature>
<sequence length="231" mass="25749">MYYNVKYTQEDVNLIVSNKLKETFLLLTGAIFLTILTAMFVSSNPSILNTVINMMAVVLILQVVIAVSMSVFVFKISKSTLVILLYVYAILTGFSLSLVTLVYTVSSVIYVLLGTLVLFATLAIYGYVTKKDLATYSSFLLASIIAIIVVSLINIFLRSSLVDMLLSVFGVFIFMVYTAYDVNQIKKNIYLASNNGNDLVLEKVSVIGAFSLYIDFINLFIYLLKLFGKEE</sequence>
<comment type="subcellular location">
    <subcellularLocation>
        <location evidence="1">Membrane</location>
        <topology evidence="1">Multi-pass membrane protein</topology>
    </subcellularLocation>
</comment>
<reference evidence="7 8" key="1">
    <citation type="submission" date="2019-10" db="EMBL/GenBank/DDBJ databases">
        <authorList>
            <person name="Blom J."/>
        </authorList>
    </citation>
    <scope>NUCLEOTIDE SEQUENCE [LARGE SCALE GENOMIC DNA]</scope>
    <source>
        <strain evidence="7 8">ES3154-GLU</strain>
    </source>
</reference>
<evidence type="ECO:0000256" key="5">
    <source>
        <dbReference type="ARBA" id="ARBA00023136"/>
    </source>
</evidence>
<feature type="transmembrane region" description="Helical" evidence="6">
    <location>
        <begin position="109"/>
        <end position="127"/>
    </location>
</feature>
<evidence type="ECO:0000256" key="6">
    <source>
        <dbReference type="RuleBase" id="RU004379"/>
    </source>
</evidence>
<dbReference type="GO" id="GO:0016020">
    <property type="term" value="C:membrane"/>
    <property type="evidence" value="ECO:0007669"/>
    <property type="project" value="UniProtKB-SubCell"/>
</dbReference>
<evidence type="ECO:0000313" key="7">
    <source>
        <dbReference type="EMBL" id="VWL85286.1"/>
    </source>
</evidence>
<keyword evidence="4 6" id="KW-1133">Transmembrane helix</keyword>
<name>A0A6I8M793_9FUSO</name>
<feature type="transmembrane region" description="Helical" evidence="6">
    <location>
        <begin position="139"/>
        <end position="158"/>
    </location>
</feature>
<dbReference type="AlphaFoldDB" id="A0A6I8M793"/>
<feature type="transmembrane region" description="Helical" evidence="6">
    <location>
        <begin position="54"/>
        <end position="74"/>
    </location>
</feature>
<accession>A0A6I8M793</accession>
<comment type="similarity">
    <text evidence="2 6">Belongs to the BI1 family.</text>
</comment>
<dbReference type="InterPro" id="IPR006214">
    <property type="entry name" value="Bax_inhibitor_1-related"/>
</dbReference>
<keyword evidence="8" id="KW-1185">Reference proteome</keyword>
<evidence type="ECO:0000313" key="8">
    <source>
        <dbReference type="Proteomes" id="UP000419017"/>
    </source>
</evidence>
<evidence type="ECO:0000256" key="1">
    <source>
        <dbReference type="ARBA" id="ARBA00004141"/>
    </source>
</evidence>
<feature type="transmembrane region" description="Helical" evidence="6">
    <location>
        <begin position="164"/>
        <end position="183"/>
    </location>
</feature>
<dbReference type="PANTHER" id="PTHR23291:SF50">
    <property type="entry name" value="PROTEIN LIFEGUARD 4"/>
    <property type="match status" value="1"/>
</dbReference>